<dbReference type="GO" id="GO:0005829">
    <property type="term" value="C:cytosol"/>
    <property type="evidence" value="ECO:0007669"/>
    <property type="project" value="TreeGrafter"/>
</dbReference>
<keyword evidence="15" id="KW-0784">Thiamine biosynthesis</keyword>
<dbReference type="InterPro" id="IPR004399">
    <property type="entry name" value="HMP/HMP-P_kinase_dom"/>
</dbReference>
<dbReference type="eggNOG" id="COG0819">
    <property type="taxonomic scope" value="Bacteria"/>
</dbReference>
<dbReference type="Pfam" id="PF03070">
    <property type="entry name" value="TENA_THI-4"/>
    <property type="match status" value="1"/>
</dbReference>
<proteinExistence type="inferred from homology"/>
<evidence type="ECO:0000256" key="8">
    <source>
        <dbReference type="ARBA" id="ARBA00012135"/>
    </source>
</evidence>
<evidence type="ECO:0000256" key="12">
    <source>
        <dbReference type="ARBA" id="ARBA00022741"/>
    </source>
</evidence>
<dbReference type="InterPro" id="IPR013749">
    <property type="entry name" value="PM/HMP-P_kinase-1"/>
</dbReference>
<evidence type="ECO:0000256" key="21">
    <source>
        <dbReference type="ARBA" id="ARBA00061288"/>
    </source>
</evidence>
<dbReference type="SUPFAM" id="SSF48613">
    <property type="entry name" value="Heme oxygenase-like"/>
    <property type="match status" value="1"/>
</dbReference>
<evidence type="ECO:0000256" key="3">
    <source>
        <dbReference type="ARBA" id="ARBA00001946"/>
    </source>
</evidence>
<evidence type="ECO:0000256" key="9">
    <source>
        <dbReference type="ARBA" id="ARBA00012830"/>
    </source>
</evidence>
<evidence type="ECO:0000256" key="2">
    <source>
        <dbReference type="ARBA" id="ARBA00000565"/>
    </source>
</evidence>
<dbReference type="UniPathway" id="UPA00060">
    <property type="reaction ID" value="UER00138"/>
</dbReference>
<dbReference type="EC" id="2.5.1.3" evidence="9"/>
<dbReference type="RefSeq" id="WP_020976218.1">
    <property type="nucleotide sequence ID" value="NC_022198.1"/>
</dbReference>
<feature type="domain" description="Pyridoxamine kinase/Phosphomethylpyrimidine kinase" evidence="25">
    <location>
        <begin position="25"/>
        <end position="272"/>
    </location>
</feature>
<evidence type="ECO:0000259" key="24">
    <source>
        <dbReference type="Pfam" id="PF03070"/>
    </source>
</evidence>
<dbReference type="EC" id="2.7.4.7" evidence="10"/>
<dbReference type="NCBIfam" id="TIGR00097">
    <property type="entry name" value="HMP-P_kinase"/>
    <property type="match status" value="1"/>
</dbReference>
<comment type="function">
    <text evidence="4">Condenses 4-methyl-5-(beta-hydroxyethyl)thiazole monophosphate (THZ-P) and 2-methyl-4-amino-5-hydroxymethyl pyrimidine pyrophosphate (HMP-PP) to form thiamine monophosphate (TMP).</text>
</comment>
<dbReference type="GeneID" id="78249717"/>
<comment type="similarity">
    <text evidence="22">In the C-terminal section; belongs to the thiaminase-2 family.</text>
</comment>
<evidence type="ECO:0000256" key="15">
    <source>
        <dbReference type="ARBA" id="ARBA00022977"/>
    </source>
</evidence>
<dbReference type="NCBIfam" id="NF011301">
    <property type="entry name" value="PRK14713.1"/>
    <property type="match status" value="1"/>
</dbReference>
<evidence type="ECO:0000256" key="6">
    <source>
        <dbReference type="ARBA" id="ARBA00004769"/>
    </source>
</evidence>
<dbReference type="Pfam" id="PF08543">
    <property type="entry name" value="Phos_pyr_kin"/>
    <property type="match status" value="1"/>
</dbReference>
<gene>
    <name evidence="26" type="ORF">CARG_04635</name>
</gene>
<evidence type="ECO:0000256" key="4">
    <source>
        <dbReference type="ARBA" id="ARBA00003814"/>
    </source>
</evidence>
<evidence type="ECO:0000256" key="23">
    <source>
        <dbReference type="ARBA" id="ARBA00067202"/>
    </source>
</evidence>
<dbReference type="GO" id="GO:0008902">
    <property type="term" value="F:hydroxymethylpyrimidine kinase activity"/>
    <property type="evidence" value="ECO:0007669"/>
    <property type="project" value="UniProtKB-EC"/>
</dbReference>
<sequence length="537" mass="57091">MNPVQPQTPQTGAPIARVLSIAGTDPSGGAGIHADIKSISAAGGYAMAATTALVAQNTCGVRQVYAPPVSFLIEQLDAVFDDVAVDGVKIGMLGDCETIDAVRGYLQAHPVPVVVLDPVMVATSGDRLLSPDAEQALSEFAATVDVITPNIPELAVLTGNSPAATLDEAIEQAQAFANAHGTTVIVKGGHLDSADAGNVVVSRAKDPVIVHSPRVDTTCTHGTGCSLSSALATRLASGEDAEAALRWSTAWLREAIVGGSALKVGQGHGPVDHSARARRLAEAAECTPWPHLDYSLDLSTIDVDDERFGSSAGQSVPNSIAAAGPHTQRLWDLSKAVWEAIISDPFVTALGEGTLSEESFSFYLAQDALYLNQYSRALAMVASSARRPDDQAAWAQDAHNCLVAEAELHRQWLATRPTTQGPSHVTLGYTNFLVATAATCDYAVAAAATLPCYWLYAEVGTHLSSRNHPQHPYAAWLDMYSGDDFTQDVRMAIERVEYALEQASPEQRHEATSAYLTACIYEREFFDQSLRVFHRGV</sequence>
<comment type="pathway">
    <text evidence="6">Cofactor biosynthesis; thiamine diphosphate biosynthesis; 4-amino-2-methyl-5-diphosphomethylpyrimidine from 5-amino-1-(5-phospho-D-ribosyl)imidazole: step 3/3.</text>
</comment>
<dbReference type="SUPFAM" id="SSF53613">
    <property type="entry name" value="Ribokinase-like"/>
    <property type="match status" value="1"/>
</dbReference>
<keyword evidence="16" id="KW-0511">Multifunctional enzyme</keyword>
<evidence type="ECO:0000256" key="16">
    <source>
        <dbReference type="ARBA" id="ARBA00023268"/>
    </source>
</evidence>
<comment type="catalytic activity">
    <reaction evidence="2">
        <text>4-amino-2-methyl-5-(phosphooxymethyl)pyrimidine + ATP = 4-amino-2-methyl-5-(diphosphooxymethyl)pyrimidine + ADP</text>
        <dbReference type="Rhea" id="RHEA:19893"/>
        <dbReference type="ChEBI" id="CHEBI:30616"/>
        <dbReference type="ChEBI" id="CHEBI:57841"/>
        <dbReference type="ChEBI" id="CHEBI:58354"/>
        <dbReference type="ChEBI" id="CHEBI:456216"/>
        <dbReference type="EC" id="2.7.4.7"/>
    </reaction>
</comment>
<comment type="catalytic activity">
    <reaction evidence="18">
        <text>2-(2-carboxy-4-methylthiazol-5-yl)ethyl phosphate + 4-amino-2-methyl-5-(diphosphooxymethyl)pyrimidine + 2 H(+) = thiamine phosphate + CO2 + diphosphate</text>
        <dbReference type="Rhea" id="RHEA:47848"/>
        <dbReference type="ChEBI" id="CHEBI:15378"/>
        <dbReference type="ChEBI" id="CHEBI:16526"/>
        <dbReference type="ChEBI" id="CHEBI:33019"/>
        <dbReference type="ChEBI" id="CHEBI:37575"/>
        <dbReference type="ChEBI" id="CHEBI:57841"/>
        <dbReference type="ChEBI" id="CHEBI:62890"/>
        <dbReference type="EC" id="2.5.1.3"/>
    </reaction>
</comment>
<dbReference type="Proteomes" id="UP000016943">
    <property type="component" value="Chromosome"/>
</dbReference>
<comment type="cofactor">
    <cofactor evidence="3">
        <name>Mg(2+)</name>
        <dbReference type="ChEBI" id="CHEBI:18420"/>
    </cofactor>
</comment>
<evidence type="ECO:0000256" key="19">
    <source>
        <dbReference type="ARBA" id="ARBA00047883"/>
    </source>
</evidence>
<dbReference type="GO" id="GO:0004789">
    <property type="term" value="F:thiamine-phosphate diphosphorylase activity"/>
    <property type="evidence" value="ECO:0007669"/>
    <property type="project" value="UniProtKB-EC"/>
</dbReference>
<dbReference type="GO" id="GO:0009228">
    <property type="term" value="P:thiamine biosynthetic process"/>
    <property type="evidence" value="ECO:0007669"/>
    <property type="project" value="UniProtKB-KW"/>
</dbReference>
<dbReference type="InterPro" id="IPR004305">
    <property type="entry name" value="Thiaminase-2/PQQC"/>
</dbReference>
<evidence type="ECO:0000256" key="13">
    <source>
        <dbReference type="ARBA" id="ARBA00022777"/>
    </source>
</evidence>
<dbReference type="Gene3D" id="3.40.1190.20">
    <property type="match status" value="1"/>
</dbReference>
<dbReference type="AlphaFoldDB" id="U3GY33"/>
<dbReference type="CDD" id="cd01169">
    <property type="entry name" value="HMPP_kinase"/>
    <property type="match status" value="1"/>
</dbReference>
<evidence type="ECO:0000313" key="26">
    <source>
        <dbReference type="EMBL" id="AGU15066.1"/>
    </source>
</evidence>
<protein>
    <recommendedName>
        <fullName evidence="23">Thiamine biosynthesis multifunctional protein ThiED</fullName>
        <ecNumber evidence="9">2.5.1.3</ecNumber>
        <ecNumber evidence="8">2.7.1.49</ecNumber>
        <ecNumber evidence="10">2.7.4.7</ecNumber>
    </recommendedName>
</protein>
<dbReference type="HOGENOM" id="CLU_020520_2_0_11"/>
<keyword evidence="27" id="KW-1185">Reference proteome</keyword>
<dbReference type="PANTHER" id="PTHR20858">
    <property type="entry name" value="PHOSPHOMETHYLPYRIMIDINE KINASE"/>
    <property type="match status" value="1"/>
</dbReference>
<organism evidence="26 27">
    <name type="scientific">Corynebacterium argentoratense DSM 44202</name>
    <dbReference type="NCBI Taxonomy" id="1348662"/>
    <lineage>
        <taxon>Bacteria</taxon>
        <taxon>Bacillati</taxon>
        <taxon>Actinomycetota</taxon>
        <taxon>Actinomycetes</taxon>
        <taxon>Mycobacteriales</taxon>
        <taxon>Corynebacteriaceae</taxon>
        <taxon>Corynebacterium</taxon>
    </lineage>
</organism>
<dbReference type="InterPro" id="IPR029056">
    <property type="entry name" value="Ribokinase-like"/>
</dbReference>
<evidence type="ECO:0000256" key="17">
    <source>
        <dbReference type="ARBA" id="ARBA00047334"/>
    </source>
</evidence>
<dbReference type="Gene3D" id="1.20.910.10">
    <property type="entry name" value="Heme oxygenase-like"/>
    <property type="match status" value="1"/>
</dbReference>
<dbReference type="eggNOG" id="COG0351">
    <property type="taxonomic scope" value="Bacteria"/>
</dbReference>
<evidence type="ECO:0000313" key="27">
    <source>
        <dbReference type="Proteomes" id="UP000016943"/>
    </source>
</evidence>
<name>U3GY33_9CORY</name>
<evidence type="ECO:0000256" key="20">
    <source>
        <dbReference type="ARBA" id="ARBA00061283"/>
    </source>
</evidence>
<feature type="domain" description="Thiaminase-2/PQQC" evidence="24">
    <location>
        <begin position="335"/>
        <end position="531"/>
    </location>
</feature>
<evidence type="ECO:0000256" key="5">
    <source>
        <dbReference type="ARBA" id="ARBA00003848"/>
    </source>
</evidence>
<dbReference type="GO" id="GO:0009229">
    <property type="term" value="P:thiamine diphosphate biosynthetic process"/>
    <property type="evidence" value="ECO:0007669"/>
    <property type="project" value="UniProtKB-UniPathway"/>
</dbReference>
<evidence type="ECO:0000256" key="7">
    <source>
        <dbReference type="ARBA" id="ARBA00005165"/>
    </source>
</evidence>
<dbReference type="GO" id="GO:0005524">
    <property type="term" value="F:ATP binding"/>
    <property type="evidence" value="ECO:0007669"/>
    <property type="project" value="UniProtKB-KW"/>
</dbReference>
<dbReference type="EMBL" id="CP006365">
    <property type="protein sequence ID" value="AGU15066.1"/>
    <property type="molecule type" value="Genomic_DNA"/>
</dbReference>
<comment type="function">
    <text evidence="5">Catalyzes the phosphorylation of hydroxymethylpyrimidine phosphate (HMP-P) to HMP-PP, and of HMP to HMP-P.</text>
</comment>
<comment type="catalytic activity">
    <reaction evidence="1">
        <text>4-amino-5-hydroxymethyl-2-methylpyrimidine + ATP = 4-amino-2-methyl-5-(phosphooxymethyl)pyrimidine + ADP + H(+)</text>
        <dbReference type="Rhea" id="RHEA:23096"/>
        <dbReference type="ChEBI" id="CHEBI:15378"/>
        <dbReference type="ChEBI" id="CHEBI:16892"/>
        <dbReference type="ChEBI" id="CHEBI:30616"/>
        <dbReference type="ChEBI" id="CHEBI:58354"/>
        <dbReference type="ChEBI" id="CHEBI:456216"/>
        <dbReference type="EC" id="2.7.1.49"/>
    </reaction>
</comment>
<dbReference type="FunFam" id="3.40.1190.20:FF:000003">
    <property type="entry name" value="Phosphomethylpyrimidine kinase ThiD"/>
    <property type="match status" value="1"/>
</dbReference>
<dbReference type="GO" id="GO:0008972">
    <property type="term" value="F:phosphomethylpyrimidine kinase activity"/>
    <property type="evidence" value="ECO:0007669"/>
    <property type="project" value="UniProtKB-EC"/>
</dbReference>
<dbReference type="PATRIC" id="fig|1348662.3.peg.911"/>
<comment type="similarity">
    <text evidence="20">In the N-terminal section; belongs to the thiamine-phosphate synthase family.</text>
</comment>
<comment type="pathway">
    <text evidence="7">Cofactor biosynthesis; thiamine diphosphate biosynthesis; thiamine phosphate from 4-amino-2-methyl-5-diphosphomethylpyrimidine and 4-methyl-5-(2-phosphoethyl)-thiazole: step 1/1.</text>
</comment>
<dbReference type="PANTHER" id="PTHR20858:SF17">
    <property type="entry name" value="HYDROXYMETHYLPYRIMIDINE_PHOSPHOMETHYLPYRIMIDINE KINASE THI20-RELATED"/>
    <property type="match status" value="1"/>
</dbReference>
<keyword evidence="12" id="KW-0547">Nucleotide-binding</keyword>
<keyword evidence="13" id="KW-0418">Kinase</keyword>
<evidence type="ECO:0000256" key="10">
    <source>
        <dbReference type="ARBA" id="ARBA00012963"/>
    </source>
</evidence>
<dbReference type="InterPro" id="IPR016084">
    <property type="entry name" value="Haem_Oase-like_multi-hlx"/>
</dbReference>
<comment type="similarity">
    <text evidence="21">In the central section; belongs to the ThiD family.</text>
</comment>
<evidence type="ECO:0000256" key="1">
    <source>
        <dbReference type="ARBA" id="ARBA00000151"/>
    </source>
</evidence>
<evidence type="ECO:0000259" key="25">
    <source>
        <dbReference type="Pfam" id="PF08543"/>
    </source>
</evidence>
<accession>U3GY33</accession>
<dbReference type="KEGG" id="caz:CARG_04635"/>
<comment type="catalytic activity">
    <reaction evidence="19">
        <text>2-[(2R,5Z)-2-carboxy-4-methylthiazol-5(2H)-ylidene]ethyl phosphate + 4-amino-2-methyl-5-(diphosphooxymethyl)pyrimidine + 2 H(+) = thiamine phosphate + CO2 + diphosphate</text>
        <dbReference type="Rhea" id="RHEA:47844"/>
        <dbReference type="ChEBI" id="CHEBI:15378"/>
        <dbReference type="ChEBI" id="CHEBI:16526"/>
        <dbReference type="ChEBI" id="CHEBI:33019"/>
        <dbReference type="ChEBI" id="CHEBI:37575"/>
        <dbReference type="ChEBI" id="CHEBI:57841"/>
        <dbReference type="ChEBI" id="CHEBI:62899"/>
        <dbReference type="EC" id="2.5.1.3"/>
    </reaction>
</comment>
<evidence type="ECO:0000256" key="22">
    <source>
        <dbReference type="ARBA" id="ARBA00061559"/>
    </source>
</evidence>
<keyword evidence="11" id="KW-0808">Transferase</keyword>
<evidence type="ECO:0000256" key="11">
    <source>
        <dbReference type="ARBA" id="ARBA00022679"/>
    </source>
</evidence>
<evidence type="ECO:0000256" key="14">
    <source>
        <dbReference type="ARBA" id="ARBA00022840"/>
    </source>
</evidence>
<comment type="catalytic activity">
    <reaction evidence="17">
        <text>4-methyl-5-(2-phosphooxyethyl)-thiazole + 4-amino-2-methyl-5-(diphosphooxymethyl)pyrimidine + H(+) = thiamine phosphate + diphosphate</text>
        <dbReference type="Rhea" id="RHEA:22328"/>
        <dbReference type="ChEBI" id="CHEBI:15378"/>
        <dbReference type="ChEBI" id="CHEBI:33019"/>
        <dbReference type="ChEBI" id="CHEBI:37575"/>
        <dbReference type="ChEBI" id="CHEBI:57841"/>
        <dbReference type="ChEBI" id="CHEBI:58296"/>
        <dbReference type="EC" id="2.5.1.3"/>
    </reaction>
</comment>
<dbReference type="CDD" id="cd19365">
    <property type="entry name" value="TenA_C-like"/>
    <property type="match status" value="1"/>
</dbReference>
<keyword evidence="14" id="KW-0067">ATP-binding</keyword>
<dbReference type="STRING" id="1348662.CARG_04635"/>
<dbReference type="EC" id="2.7.1.49" evidence="8"/>
<evidence type="ECO:0000256" key="18">
    <source>
        <dbReference type="ARBA" id="ARBA00047851"/>
    </source>
</evidence>
<reference evidence="26 27" key="1">
    <citation type="journal article" date="2013" name="Genome Announc.">
        <title>Whole-Genome Sequence of the Clinical Strain Corynebacterium argentoratense DSM 44202, Isolated from a Human Throat Specimen.</title>
        <authorList>
            <person name="Bomholt C."/>
            <person name="Glaub A."/>
            <person name="Gravermann K."/>
            <person name="Albersmeier A."/>
            <person name="Brinkrolf K."/>
            <person name="Ruckert C."/>
            <person name="Tauch A."/>
        </authorList>
    </citation>
    <scope>NUCLEOTIDE SEQUENCE [LARGE SCALE GENOMIC DNA]</scope>
    <source>
        <strain evidence="26">DSM 44202</strain>
    </source>
</reference>